<dbReference type="AlphaFoldDB" id="V4H2D5"/>
<evidence type="ECO:0000313" key="1">
    <source>
        <dbReference type="EMBL" id="ESP91631.1"/>
    </source>
</evidence>
<evidence type="ECO:0000313" key="2">
    <source>
        <dbReference type="Proteomes" id="UP000017820"/>
    </source>
</evidence>
<comment type="caution">
    <text evidence="1">The sequence shown here is derived from an EMBL/GenBank/DDBJ whole genome shotgun (WGS) entry which is preliminary data.</text>
</comment>
<organism evidence="1 2">
    <name type="scientific">Pseudoalteromonas luteoviolacea (strain 2ta16)</name>
    <dbReference type="NCBI Taxonomy" id="1353533"/>
    <lineage>
        <taxon>Bacteria</taxon>
        <taxon>Pseudomonadati</taxon>
        <taxon>Pseudomonadota</taxon>
        <taxon>Gammaproteobacteria</taxon>
        <taxon>Alteromonadales</taxon>
        <taxon>Pseudoalteromonadaceae</taxon>
        <taxon>Pseudoalteromonas</taxon>
    </lineage>
</organism>
<gene>
    <name evidence="1" type="ORF">PL2TA16_00108</name>
</gene>
<sequence>MQKVTDSERSEYVYFAQGEMSSFK</sequence>
<proteinExistence type="predicted"/>
<dbReference type="EMBL" id="AUSV01000101">
    <property type="protein sequence ID" value="ESP91631.1"/>
    <property type="molecule type" value="Genomic_DNA"/>
</dbReference>
<dbReference type="Proteomes" id="UP000017820">
    <property type="component" value="Unassembled WGS sequence"/>
</dbReference>
<name>V4H2D5_PSEL2</name>
<reference evidence="1 2" key="1">
    <citation type="submission" date="2013-07" db="EMBL/GenBank/DDBJ databases">
        <title>Draft genome sequence of Pseudoalteromonas luteoviolacea 2ta16.</title>
        <authorList>
            <person name="Allen E.E."/>
            <person name="Azam F."/>
            <person name="Podell S."/>
        </authorList>
    </citation>
    <scope>NUCLEOTIDE SEQUENCE [LARGE SCALE GENOMIC DNA]</scope>
    <source>
        <strain evidence="1 2">2ta16</strain>
    </source>
</reference>
<protein>
    <submittedName>
        <fullName evidence="1">Uncharacterized protein</fullName>
    </submittedName>
</protein>
<accession>V4H2D5</accession>
<feature type="non-terminal residue" evidence="1">
    <location>
        <position position="24"/>
    </location>
</feature>